<feature type="compositionally biased region" description="Basic and acidic residues" evidence="1">
    <location>
        <begin position="71"/>
        <end position="82"/>
    </location>
</feature>
<evidence type="ECO:0000256" key="1">
    <source>
        <dbReference type="SAM" id="MobiDB-lite"/>
    </source>
</evidence>
<reference evidence="3 4" key="1">
    <citation type="submission" date="2023-07" db="EMBL/GenBank/DDBJ databases">
        <title>Comparative genomics of wheat-associated soil bacteria to identify genetic determinants of phenazine resistance.</title>
        <authorList>
            <person name="Mouncey N."/>
        </authorList>
    </citation>
    <scope>NUCLEOTIDE SEQUENCE [LARGE SCALE GENOMIC DNA]</scope>
    <source>
        <strain evidence="3 4">V3I3</strain>
    </source>
</reference>
<feature type="transmembrane region" description="Helical" evidence="2">
    <location>
        <begin position="304"/>
        <end position="321"/>
    </location>
</feature>
<accession>A0ABU0R8M0</accession>
<evidence type="ECO:0000313" key="3">
    <source>
        <dbReference type="EMBL" id="MDQ0894422.1"/>
    </source>
</evidence>
<feature type="transmembrane region" description="Helical" evidence="2">
    <location>
        <begin position="120"/>
        <end position="141"/>
    </location>
</feature>
<evidence type="ECO:0000313" key="4">
    <source>
        <dbReference type="Proteomes" id="UP001239083"/>
    </source>
</evidence>
<feature type="transmembrane region" description="Helical" evidence="2">
    <location>
        <begin position="213"/>
        <end position="234"/>
    </location>
</feature>
<feature type="transmembrane region" description="Helical" evidence="2">
    <location>
        <begin position="354"/>
        <end position="373"/>
    </location>
</feature>
<feature type="transmembrane region" description="Helical" evidence="2">
    <location>
        <begin position="328"/>
        <end position="348"/>
    </location>
</feature>
<keyword evidence="2" id="KW-0812">Transmembrane</keyword>
<gene>
    <name evidence="3" type="ORF">QFZ26_001977</name>
</gene>
<protein>
    <submittedName>
        <fullName evidence="3">Polyhydroxyalkanoate synthesis regulator phasin/flagellar hook-basal body complex protein FliE</fullName>
    </submittedName>
</protein>
<feature type="transmembrane region" description="Helical" evidence="2">
    <location>
        <begin position="96"/>
        <end position="114"/>
    </location>
</feature>
<comment type="caution">
    <text evidence="3">The sequence shown here is derived from an EMBL/GenBank/DDBJ whole genome shotgun (WGS) entry which is preliminary data.</text>
</comment>
<sequence>MAGDGPTTAGSIVGKMKMDRSDWERGMAATFADMRALEAGDTRIDLNSNAKDVIADLDDVAAATETVTQKSQEHEQQTRRTTSETIKANEANRTHVTRLGMITTAVAVLLPLLAPVAAGAIGIGAAFLGMGAAGVFALVGINREMDQGTELGKQYAEGVTSMKGALSQLSSTAALNMLSSFRRVVAETNDDLPFLNQQVGTFSQLLGRSGANFFTGILTSLRVLNPLMMTAAVWVEHLSVGFERWTSNGGLERFASYALGALPQVVDLLGALGTMVMHVLQALAPLGAIGMAVLTGVANAISSIPVELLGTLIGMITWGAIAFKAWGFIAPMLSGVAAAMGAVGVATTIATGPIGWIIAGVAALASIFVLATASQQGATAAMRDYTTAVQADNGAVGENVRLKAAQKLQESGVLATAKLLKVSVEDVTNATLGNSEALARVNERLDEYYGKQDAAGTISKVSAQEVDLLRDAIAGNALGIKGAVDAQAELDAATGKATVQTEYQRNALETAAAAAGVSVEAYSAVDQSQGDMASQTEKATAQMYLQNDAAGLLKQALDLLNGKQIDAAQAQNQFEQQLVNLPDYLDEATGALDTAGASLSGMSDTAVTNRGSLLGLIESSQVSAQAFRDQGLSAEETRAKMLEQRQAIIDNAVANGMNRDEVTRYVEELYKVPASLPPTQLEVNTEHAKAQVAAFIANVNSRIATIQVRATMPDLNGAVSGSGRPGVAMGGTIPGLAGGGSGGTVFGPGTAGSDTAGLFRLANREEITSNVFGQADRHRGLLKQINAGVVAPTLPAGVARGMDAGTVQAPGQQGVTHIHHWHVTSHDGMQLSQQFANRQNQLGG</sequence>
<proteinExistence type="predicted"/>
<keyword evidence="2" id="KW-0472">Membrane</keyword>
<dbReference type="Proteomes" id="UP001239083">
    <property type="component" value="Unassembled WGS sequence"/>
</dbReference>
<keyword evidence="2" id="KW-1133">Transmembrane helix</keyword>
<dbReference type="EMBL" id="JAUSYY010000001">
    <property type="protein sequence ID" value="MDQ0894422.1"/>
    <property type="molecule type" value="Genomic_DNA"/>
</dbReference>
<keyword evidence="4" id="KW-1185">Reference proteome</keyword>
<feature type="region of interest" description="Disordered" evidence="1">
    <location>
        <begin position="67"/>
        <end position="86"/>
    </location>
</feature>
<evidence type="ECO:0000256" key="2">
    <source>
        <dbReference type="SAM" id="Phobius"/>
    </source>
</evidence>
<organism evidence="3 4">
    <name type="scientific">Agromyces ramosus</name>
    <dbReference type="NCBI Taxonomy" id="33879"/>
    <lineage>
        <taxon>Bacteria</taxon>
        <taxon>Bacillati</taxon>
        <taxon>Actinomycetota</taxon>
        <taxon>Actinomycetes</taxon>
        <taxon>Micrococcales</taxon>
        <taxon>Microbacteriaceae</taxon>
        <taxon>Agromyces</taxon>
    </lineage>
</organism>
<dbReference type="RefSeq" id="WP_307041657.1">
    <property type="nucleotide sequence ID" value="NZ_JAUSYY010000001.1"/>
</dbReference>
<name>A0ABU0R8M0_9MICO</name>
<feature type="transmembrane region" description="Helical" evidence="2">
    <location>
        <begin position="279"/>
        <end position="298"/>
    </location>
</feature>